<evidence type="ECO:0000313" key="2">
    <source>
        <dbReference type="Proteomes" id="UP001215231"/>
    </source>
</evidence>
<dbReference type="EMBL" id="CP059693">
    <property type="protein sequence ID" value="WDE11059.1"/>
    <property type="molecule type" value="Genomic_DNA"/>
</dbReference>
<dbReference type="Proteomes" id="UP001215231">
    <property type="component" value="Chromosome"/>
</dbReference>
<gene>
    <name evidence="1" type="ORF">H3N35_22925</name>
</gene>
<name>A0ABY7VBN1_9GAMM</name>
<keyword evidence="2" id="KW-1185">Reference proteome</keyword>
<proteinExistence type="predicted"/>
<protein>
    <recommendedName>
        <fullName evidence="3">Phage protein</fullName>
    </recommendedName>
</protein>
<accession>A0ABY7VBN1</accession>
<organism evidence="1 2">
    <name type="scientific">Thalassomonas haliotis</name>
    <dbReference type="NCBI Taxonomy" id="485448"/>
    <lineage>
        <taxon>Bacteria</taxon>
        <taxon>Pseudomonadati</taxon>
        <taxon>Pseudomonadota</taxon>
        <taxon>Gammaproteobacteria</taxon>
        <taxon>Alteromonadales</taxon>
        <taxon>Colwelliaceae</taxon>
        <taxon>Thalassomonas</taxon>
    </lineage>
</organism>
<dbReference type="Gene3D" id="3.30.2310.20">
    <property type="entry name" value="RelE-like"/>
    <property type="match status" value="1"/>
</dbReference>
<dbReference type="RefSeq" id="WP_274051151.1">
    <property type="nucleotide sequence ID" value="NZ_CP059693.1"/>
</dbReference>
<evidence type="ECO:0000313" key="1">
    <source>
        <dbReference type="EMBL" id="WDE11059.1"/>
    </source>
</evidence>
<dbReference type="InterPro" id="IPR035093">
    <property type="entry name" value="RelE/ParE_toxin_dom_sf"/>
</dbReference>
<sequence>MIINFNSSVLEKLWTTGDISLLPSAYVHEVVEILTIMDAAEKATDLALLGGFKIDEYAPDNWAVTITVNSVEPVGSITCYFTRGNAHDVDLNVYD</sequence>
<evidence type="ECO:0008006" key="3">
    <source>
        <dbReference type="Google" id="ProtNLM"/>
    </source>
</evidence>
<reference evidence="1 2" key="1">
    <citation type="journal article" date="2022" name="Mar. Drugs">
        <title>Bioassay-Guided Fractionation Leads to the Detection of Cholic Acid Generated by the Rare Thalassomonas sp.</title>
        <authorList>
            <person name="Pheiffer F."/>
            <person name="Schneider Y.K."/>
            <person name="Hansen E.H."/>
            <person name="Andersen J.H."/>
            <person name="Isaksson J."/>
            <person name="Busche T."/>
            <person name="R C."/>
            <person name="Kalinowski J."/>
            <person name="Zyl L.V."/>
            <person name="Trindade M."/>
        </authorList>
    </citation>
    <scope>NUCLEOTIDE SEQUENCE [LARGE SCALE GENOMIC DNA]</scope>
    <source>
        <strain evidence="1 2">A5K-61T</strain>
    </source>
</reference>